<organism evidence="1 2">
    <name type="scientific">Morus notabilis</name>
    <dbReference type="NCBI Taxonomy" id="981085"/>
    <lineage>
        <taxon>Eukaryota</taxon>
        <taxon>Viridiplantae</taxon>
        <taxon>Streptophyta</taxon>
        <taxon>Embryophyta</taxon>
        <taxon>Tracheophyta</taxon>
        <taxon>Spermatophyta</taxon>
        <taxon>Magnoliopsida</taxon>
        <taxon>eudicotyledons</taxon>
        <taxon>Gunneridae</taxon>
        <taxon>Pentapetalae</taxon>
        <taxon>rosids</taxon>
        <taxon>fabids</taxon>
        <taxon>Rosales</taxon>
        <taxon>Moraceae</taxon>
        <taxon>Moreae</taxon>
        <taxon>Morus</taxon>
    </lineage>
</organism>
<keyword evidence="2" id="KW-1185">Reference proteome</keyword>
<sequence length="105" mass="12160">MSVWLECYSSCWSYRQSSHDRGFKGLLWTSRLQRSRGFKRILSTYRLQHLSSKSAPQPRDISPTVSSERQGFVLASGALDVYDKSGWLEWSTRVRQLAQAWNITS</sequence>
<dbReference type="AlphaFoldDB" id="W9QZB9"/>
<evidence type="ECO:0000313" key="2">
    <source>
        <dbReference type="Proteomes" id="UP000030645"/>
    </source>
</evidence>
<evidence type="ECO:0000313" key="1">
    <source>
        <dbReference type="EMBL" id="EXB61155.1"/>
    </source>
</evidence>
<dbReference type="Proteomes" id="UP000030645">
    <property type="component" value="Unassembled WGS sequence"/>
</dbReference>
<accession>W9QZB9</accession>
<gene>
    <name evidence="1" type="ORF">L484_007421</name>
</gene>
<name>W9QZB9_9ROSA</name>
<dbReference type="EMBL" id="KE344402">
    <property type="protein sequence ID" value="EXB61155.1"/>
    <property type="molecule type" value="Genomic_DNA"/>
</dbReference>
<reference evidence="2" key="1">
    <citation type="submission" date="2013-01" db="EMBL/GenBank/DDBJ databases">
        <title>Draft Genome Sequence of a Mulberry Tree, Morus notabilis C.K. Schneid.</title>
        <authorList>
            <person name="He N."/>
            <person name="Zhao S."/>
        </authorList>
    </citation>
    <scope>NUCLEOTIDE SEQUENCE</scope>
</reference>
<proteinExistence type="predicted"/>
<protein>
    <submittedName>
        <fullName evidence="1">Uncharacterized protein</fullName>
    </submittedName>
</protein>